<feature type="region of interest" description="Disordered" evidence="1">
    <location>
        <begin position="287"/>
        <end position="330"/>
    </location>
</feature>
<accession>A0A6A2X1J7</accession>
<dbReference type="SUPFAM" id="SSF53613">
    <property type="entry name" value="Ribokinase-like"/>
    <property type="match status" value="1"/>
</dbReference>
<dbReference type="InterPro" id="IPR011611">
    <property type="entry name" value="PfkB_dom"/>
</dbReference>
<feature type="region of interest" description="Disordered" evidence="1">
    <location>
        <begin position="345"/>
        <end position="381"/>
    </location>
</feature>
<feature type="compositionally biased region" description="Polar residues" evidence="1">
    <location>
        <begin position="638"/>
        <end position="648"/>
    </location>
</feature>
<evidence type="ECO:0000256" key="1">
    <source>
        <dbReference type="SAM" id="MobiDB-lite"/>
    </source>
</evidence>
<sequence length="665" mass="74817">MLQTDGQNSIIIVGGANMSYWPQQFSYQDLDVVKKAGIVLLQREIPDYVNIQAPSGMLQRSNCWNFGIKTSKAAKSAGVTVVMDAGGMDAPMPQELLNFVDIFSPNESELCRLTGMPTENFEQISKAAGKCHKMVPRFYYKINVNTFQGVKQVLVKLGAKGFALFVEGAGDTFAASFAVALLEGKSKKEWLRFAELAHMRCIEKLFSKFGWNEHYGGRQSDHLASLERLLKDTTFPELLEFKNCLQSGKDAVSSGNVAKGFDHNIHIYLEGIKRLNEHNQHLFEHNEPEIDEAEPNEPEISEPEINEPEPVEPENNKPEPSEPDINEPEIDEPEPAQVRIDAEYEAPQISSDESDFSDESDGDGSHRKPRHPEFNTATDIINPKLKQDVRNYYGVMVSTSKCSRAKCIALEKLHGNHTEQYAKLYDYLSELRYTNPGTTTVCHLDERVFKRGHLLVVVGVDADDSIYPLAFAVVESENQSSWFWFLELLGLVEAVEELFPNAEHKTCVRHLYSNFKSNGHHKGKTLKDQLWMAARATYVREFEYAMKGMKFKRSNEVVMQNQTSSSRSQQPAGVHTVRCMPTPTVPLSQDSCVTQSSPHQQAPTPNQAAMQNQRTSPRAQSPSQGYTVRWMPTPTVHIRQQTFLSQSSPKRHKSDTSGSQPSPQN</sequence>
<organism evidence="3 4">
    <name type="scientific">Hibiscus syriacus</name>
    <name type="common">Rose of Sharon</name>
    <dbReference type="NCBI Taxonomy" id="106335"/>
    <lineage>
        <taxon>Eukaryota</taxon>
        <taxon>Viridiplantae</taxon>
        <taxon>Streptophyta</taxon>
        <taxon>Embryophyta</taxon>
        <taxon>Tracheophyta</taxon>
        <taxon>Spermatophyta</taxon>
        <taxon>Magnoliopsida</taxon>
        <taxon>eudicotyledons</taxon>
        <taxon>Gunneridae</taxon>
        <taxon>Pentapetalae</taxon>
        <taxon>rosids</taxon>
        <taxon>malvids</taxon>
        <taxon>Malvales</taxon>
        <taxon>Malvaceae</taxon>
        <taxon>Malvoideae</taxon>
        <taxon>Hibiscus</taxon>
    </lineage>
</organism>
<dbReference type="Proteomes" id="UP000436088">
    <property type="component" value="Unassembled WGS sequence"/>
</dbReference>
<evidence type="ECO:0000259" key="2">
    <source>
        <dbReference type="Pfam" id="PF00294"/>
    </source>
</evidence>
<dbReference type="Gene3D" id="3.40.1190.20">
    <property type="match status" value="1"/>
</dbReference>
<feature type="compositionally biased region" description="Acidic residues" evidence="1">
    <location>
        <begin position="352"/>
        <end position="362"/>
    </location>
</feature>
<dbReference type="Pfam" id="PF00294">
    <property type="entry name" value="PfkB"/>
    <property type="match status" value="1"/>
</dbReference>
<gene>
    <name evidence="3" type="ORF">F3Y22_tig00112293pilonHSYRG00280</name>
</gene>
<dbReference type="PANTHER" id="PTHR31973">
    <property type="entry name" value="POLYPROTEIN, PUTATIVE-RELATED"/>
    <property type="match status" value="1"/>
</dbReference>
<comment type="caution">
    <text evidence="3">The sequence shown here is derived from an EMBL/GenBank/DDBJ whole genome shotgun (WGS) entry which is preliminary data.</text>
</comment>
<feature type="domain" description="Carbohydrate kinase PfkB" evidence="2">
    <location>
        <begin position="2"/>
        <end position="196"/>
    </location>
</feature>
<proteinExistence type="predicted"/>
<feature type="compositionally biased region" description="Acidic residues" evidence="1">
    <location>
        <begin position="321"/>
        <end position="330"/>
    </location>
</feature>
<evidence type="ECO:0000313" key="4">
    <source>
        <dbReference type="Proteomes" id="UP000436088"/>
    </source>
</evidence>
<protein>
    <submittedName>
        <fullName evidence="3">Detected protein of confused Function</fullName>
    </submittedName>
</protein>
<name>A0A6A2X1J7_HIBSY</name>
<dbReference type="InterPro" id="IPR029056">
    <property type="entry name" value="Ribokinase-like"/>
</dbReference>
<feature type="region of interest" description="Disordered" evidence="1">
    <location>
        <begin position="557"/>
        <end position="665"/>
    </location>
</feature>
<feature type="compositionally biased region" description="Polar residues" evidence="1">
    <location>
        <begin position="585"/>
        <end position="626"/>
    </location>
</feature>
<dbReference type="PANTHER" id="PTHR31973:SF199">
    <property type="entry name" value="SWIM-TYPE DOMAIN-CONTAINING PROTEIN"/>
    <property type="match status" value="1"/>
</dbReference>
<feature type="compositionally biased region" description="Acidic residues" evidence="1">
    <location>
        <begin position="289"/>
        <end position="312"/>
    </location>
</feature>
<feature type="compositionally biased region" description="Polar residues" evidence="1">
    <location>
        <begin position="656"/>
        <end position="665"/>
    </location>
</feature>
<reference evidence="3" key="1">
    <citation type="submission" date="2019-09" db="EMBL/GenBank/DDBJ databases">
        <title>Draft genome information of white flower Hibiscus syriacus.</title>
        <authorList>
            <person name="Kim Y.-M."/>
        </authorList>
    </citation>
    <scope>NUCLEOTIDE SEQUENCE [LARGE SCALE GENOMIC DNA]</scope>
    <source>
        <strain evidence="3">YM2019G1</strain>
    </source>
</reference>
<dbReference type="EMBL" id="VEPZ02001545">
    <property type="protein sequence ID" value="KAE8668582.1"/>
    <property type="molecule type" value="Genomic_DNA"/>
</dbReference>
<dbReference type="AlphaFoldDB" id="A0A6A2X1J7"/>
<feature type="compositionally biased region" description="Polar residues" evidence="1">
    <location>
        <begin position="557"/>
        <end position="571"/>
    </location>
</feature>
<keyword evidence="4" id="KW-1185">Reference proteome</keyword>
<evidence type="ECO:0000313" key="3">
    <source>
        <dbReference type="EMBL" id="KAE8668582.1"/>
    </source>
</evidence>